<dbReference type="Pfam" id="PF08264">
    <property type="entry name" value="Anticodon_1"/>
    <property type="match status" value="1"/>
</dbReference>
<dbReference type="NCBIfam" id="NF004349">
    <property type="entry name" value="PRK05729.1"/>
    <property type="match status" value="1"/>
</dbReference>
<evidence type="ECO:0000259" key="11">
    <source>
        <dbReference type="Pfam" id="PF00133"/>
    </source>
</evidence>
<dbReference type="SUPFAM" id="SSF52374">
    <property type="entry name" value="Nucleotidylyl transferase"/>
    <property type="match status" value="1"/>
</dbReference>
<dbReference type="InterPro" id="IPR009008">
    <property type="entry name" value="Val/Leu/Ile-tRNA-synth_edit"/>
</dbReference>
<dbReference type="EMBL" id="JBJKFK010001806">
    <property type="protein sequence ID" value="KAL3312198.1"/>
    <property type="molecule type" value="Genomic_DNA"/>
</dbReference>
<protein>
    <recommendedName>
        <fullName evidence="9">Large ribosomal subunit protein bL17m</fullName>
        <ecNumber evidence="2">6.1.1.9</ecNumber>
    </recommendedName>
    <alternativeName>
        <fullName evidence="10">39S ribosomal protein L17, mitochondrial</fullName>
    </alternativeName>
    <alternativeName>
        <fullName evidence="8">Valyl-tRNA synthetase</fullName>
    </alternativeName>
</protein>
<dbReference type="GO" id="GO:0006412">
    <property type="term" value="P:translation"/>
    <property type="evidence" value="ECO:0007669"/>
    <property type="project" value="UniProtKB-KW"/>
</dbReference>
<evidence type="ECO:0000259" key="12">
    <source>
        <dbReference type="Pfam" id="PF08264"/>
    </source>
</evidence>
<dbReference type="SUPFAM" id="SSF50677">
    <property type="entry name" value="ValRS/IleRS/LeuRS editing domain"/>
    <property type="match status" value="1"/>
</dbReference>
<dbReference type="CDD" id="cd07962">
    <property type="entry name" value="Anticodon_Ia_Val"/>
    <property type="match status" value="1"/>
</dbReference>
<dbReference type="PANTHER" id="PTHR11946:SF109">
    <property type="entry name" value="VALINE--TRNA LIGASE"/>
    <property type="match status" value="1"/>
</dbReference>
<dbReference type="PANTHER" id="PTHR11946">
    <property type="entry name" value="VALYL-TRNA SYNTHETASES"/>
    <property type="match status" value="1"/>
</dbReference>
<dbReference type="Gene3D" id="1.10.730.10">
    <property type="entry name" value="Isoleucyl-tRNA Synthetase, Domain 1"/>
    <property type="match status" value="1"/>
</dbReference>
<keyword evidence="5" id="KW-0067">ATP-binding</keyword>
<dbReference type="EC" id="6.1.1.9" evidence="2"/>
<accession>A0ABD2PYQ4</accession>
<name>A0ABD2PYQ4_9PLAT</name>
<dbReference type="InterPro" id="IPR000456">
    <property type="entry name" value="Ribosomal_bL17"/>
</dbReference>
<evidence type="ECO:0000256" key="2">
    <source>
        <dbReference type="ARBA" id="ARBA00013169"/>
    </source>
</evidence>
<keyword evidence="3" id="KW-0436">Ligase</keyword>
<feature type="domain" description="Aminoacyl-tRNA synthetase class Ia" evidence="11">
    <location>
        <begin position="539"/>
        <end position="1051"/>
    </location>
</feature>
<dbReference type="InterPro" id="IPR033705">
    <property type="entry name" value="Anticodon_Ia_Val"/>
</dbReference>
<keyword evidence="14" id="KW-1185">Reference proteome</keyword>
<evidence type="ECO:0000256" key="9">
    <source>
        <dbReference type="ARBA" id="ARBA00035290"/>
    </source>
</evidence>
<dbReference type="NCBIfam" id="TIGR00422">
    <property type="entry name" value="valS"/>
    <property type="match status" value="1"/>
</dbReference>
<organism evidence="13 14">
    <name type="scientific">Cichlidogyrus casuarinus</name>
    <dbReference type="NCBI Taxonomy" id="1844966"/>
    <lineage>
        <taxon>Eukaryota</taxon>
        <taxon>Metazoa</taxon>
        <taxon>Spiralia</taxon>
        <taxon>Lophotrochozoa</taxon>
        <taxon>Platyhelminthes</taxon>
        <taxon>Monogenea</taxon>
        <taxon>Monopisthocotylea</taxon>
        <taxon>Dactylogyridea</taxon>
        <taxon>Ancyrocephalidae</taxon>
        <taxon>Cichlidogyrus</taxon>
    </lineage>
</organism>
<keyword evidence="6" id="KW-0648">Protein biosynthesis</keyword>
<evidence type="ECO:0000256" key="6">
    <source>
        <dbReference type="ARBA" id="ARBA00022917"/>
    </source>
</evidence>
<dbReference type="PRINTS" id="PR00986">
    <property type="entry name" value="TRNASYNTHVAL"/>
</dbReference>
<dbReference type="Pfam" id="PF01196">
    <property type="entry name" value="Ribosomal_L17"/>
    <property type="match status" value="1"/>
</dbReference>
<feature type="domain" description="Methionyl/Valyl/Leucyl/Isoleucyl-tRNA synthetase anticodon-binding" evidence="12">
    <location>
        <begin position="1106"/>
        <end position="1212"/>
    </location>
</feature>
<evidence type="ECO:0000313" key="14">
    <source>
        <dbReference type="Proteomes" id="UP001626550"/>
    </source>
</evidence>
<dbReference type="Pfam" id="PF00133">
    <property type="entry name" value="tRNA-synt_1"/>
    <property type="match status" value="1"/>
</dbReference>
<dbReference type="Gene3D" id="3.90.1030.10">
    <property type="entry name" value="Ribosomal protein L17"/>
    <property type="match status" value="1"/>
</dbReference>
<evidence type="ECO:0000313" key="13">
    <source>
        <dbReference type="EMBL" id="KAL3312198.1"/>
    </source>
</evidence>
<dbReference type="InterPro" id="IPR009080">
    <property type="entry name" value="tRNAsynth_Ia_anticodon-bd"/>
</dbReference>
<dbReference type="GO" id="GO:0004832">
    <property type="term" value="F:valine-tRNA ligase activity"/>
    <property type="evidence" value="ECO:0007669"/>
    <property type="project" value="UniProtKB-EC"/>
</dbReference>
<comment type="similarity">
    <text evidence="1">Belongs to the class-I aminoacyl-tRNA synthetase family.</text>
</comment>
<keyword evidence="7" id="KW-0030">Aminoacyl-tRNA synthetase</keyword>
<dbReference type="InterPro" id="IPR013155">
    <property type="entry name" value="M/V/L/I-tRNA-synth_anticd-bd"/>
</dbReference>
<sequence length="1362" mass="155560">MILDTNRDNSSRNLSLAIFAPGWCFEHIASPAGEKLPFSEVATRNNKVFEANDRFWSQEIEPRIYKLRGDMCPVSFPLYNSDFHHFNHVLVTNFCRGMGIYSENAMWSNHKKEQISPTCHQLSEGERCFKVLTSLDLCCGIQSGSCLVIERNSCSTSSDALSIELFHFSFLRLSSKASLSFTFSYQPCNLNVFEAVVNGLIKLVFHVSVTNENSHIIADAPIINLDFLEPSSITDEMDNVKASMCKEISPWYRVDYPNLGEQLLLFSSGEEYSQLAKRFFGTNFGAAAKRIQFPYPRKTTKLPAGDGPMGSTEARLSQMRRCVRALIEHERIELPWPVATSARLYSERLIQEVVLAEARDGPLHEQLTKSITSDVFELIKFWLGDQKLTEKLLLVLLPRYQFSNTAYTDLHKLKMPSNYEPDLEFRSNNFVTYGVLELRGNPWPPIGRPGLPTLVERPDLNETRFTGTVTLSRRIRRSSSIARLFDELKAYDPKIVEDPRYCAELWNRMRVSQSGAKEPIRFLLPPPNLLRSNGSAISYRMNGHKVSWIPGLDHAGIATQSVVEKNLPKGVTRQALGREEFVKRVWDWKHSKEATIKNQLNRLGLSLDWSQEYFTLSGELTKVVNHAFVRLWNEGLIYRERAVVSWCPKLQSVISDIEVETLLLDKTTQLSIPGYAKPIEFGLVDEFAYKIKASDREIVVATTRLETMLGDTAICVHPADERYSSYIGQFVEHPFYVERTIPIIADAELVDPQKGTGAVKISPAHSLPDHLLAKRHQLSAINVFDNSANISLEGPFKGLPRYEAREAIRSKLTELGLMRKRYPQPIQLPICTRSGDIIEPLLLDQCFVRTRQLATDALKAIESGALKLLPAHHESAWREWLSVDSHRDWCISRQLWWGHRIPNYRVNSSQLPTEWIAAESKEMALRSFQLKYNLPNLTLGQLMQDEDVLDTWFSSALLPLSSSGWPQSSTFQPHTLLETGSDILFFWAARMVMMSYALERKLPFEYVLLHGMIRDKKGKKMSKSLGNVVDPLQLVENEALGADALRFGLLSLPIEMQTVPFQLDLIKDARKFCNKIWQTVKFLKFQAGESQIEDRMKDITEFHLIDRWILGKLSDILELQKTTFRFTPDKDTFSTCRAASQLKQFWTEDLCSVYLEVVKRRDSAQNMHVLNFCVLTALQLLHPYMPHITEVIWQNLHRDSCLSLTAYPDSLKTKFSTLNCPGELDQVTEALALGRFINHWRLLLRIPKIDSRYPIKLLAMDASVDQKEIVLALTSIEGFCESHLTDHVMLELRHGTGILIEKNLCDFEAARSNLESRISSKSKKLHSLEKMEKIKSVLVKIDQEKRTLSQLRVDLETIQSIS</sequence>
<dbReference type="InterPro" id="IPR036373">
    <property type="entry name" value="Ribosomal_bL17_sf"/>
</dbReference>
<dbReference type="InterPro" id="IPR002303">
    <property type="entry name" value="Valyl-tRNA_ligase"/>
</dbReference>
<dbReference type="InterPro" id="IPR014729">
    <property type="entry name" value="Rossmann-like_a/b/a_fold"/>
</dbReference>
<proteinExistence type="inferred from homology"/>
<evidence type="ECO:0000256" key="1">
    <source>
        <dbReference type="ARBA" id="ARBA00005594"/>
    </source>
</evidence>
<dbReference type="SUPFAM" id="SSF64263">
    <property type="entry name" value="Prokaryotic ribosomal protein L17"/>
    <property type="match status" value="1"/>
</dbReference>
<dbReference type="GO" id="GO:0005524">
    <property type="term" value="F:ATP binding"/>
    <property type="evidence" value="ECO:0007669"/>
    <property type="project" value="UniProtKB-KW"/>
</dbReference>
<dbReference type="InterPro" id="IPR002300">
    <property type="entry name" value="aa-tRNA-synth_Ia"/>
</dbReference>
<evidence type="ECO:0000256" key="4">
    <source>
        <dbReference type="ARBA" id="ARBA00022741"/>
    </source>
</evidence>
<evidence type="ECO:0000256" key="5">
    <source>
        <dbReference type="ARBA" id="ARBA00022840"/>
    </source>
</evidence>
<keyword evidence="4" id="KW-0547">Nucleotide-binding</keyword>
<gene>
    <name evidence="13" type="ORF">Ciccas_009216</name>
</gene>
<reference evidence="13 14" key="1">
    <citation type="submission" date="2024-11" db="EMBL/GenBank/DDBJ databases">
        <title>Adaptive evolution of stress response genes in parasites aligns with host niche diversity.</title>
        <authorList>
            <person name="Hahn C."/>
            <person name="Resl P."/>
        </authorList>
    </citation>
    <scope>NUCLEOTIDE SEQUENCE [LARGE SCALE GENOMIC DNA]</scope>
    <source>
        <strain evidence="13">EGGRZ-B1_66</strain>
        <tissue evidence="13">Body</tissue>
    </source>
</reference>
<dbReference type="Gene3D" id="3.40.50.620">
    <property type="entry name" value="HUPs"/>
    <property type="match status" value="2"/>
</dbReference>
<evidence type="ECO:0000256" key="3">
    <source>
        <dbReference type="ARBA" id="ARBA00022598"/>
    </source>
</evidence>
<evidence type="ECO:0000256" key="7">
    <source>
        <dbReference type="ARBA" id="ARBA00023146"/>
    </source>
</evidence>
<evidence type="ECO:0000256" key="10">
    <source>
        <dbReference type="ARBA" id="ARBA00035413"/>
    </source>
</evidence>
<comment type="caution">
    <text evidence="13">The sequence shown here is derived from an EMBL/GenBank/DDBJ whole genome shotgun (WGS) entry which is preliminary data.</text>
</comment>
<dbReference type="Gene3D" id="3.90.740.10">
    <property type="entry name" value="Valyl/Leucyl/Isoleucyl-tRNA synthetase, editing domain"/>
    <property type="match status" value="1"/>
</dbReference>
<dbReference type="Proteomes" id="UP001626550">
    <property type="component" value="Unassembled WGS sequence"/>
</dbReference>
<evidence type="ECO:0000256" key="8">
    <source>
        <dbReference type="ARBA" id="ARBA00029936"/>
    </source>
</evidence>
<dbReference type="SUPFAM" id="SSF47323">
    <property type="entry name" value="Anticodon-binding domain of a subclass of class I aminoacyl-tRNA synthetases"/>
    <property type="match status" value="1"/>
</dbReference>